<gene>
    <name evidence="1" type="ORF">CBP34_12025</name>
</gene>
<dbReference type="Proteomes" id="UP000194432">
    <property type="component" value="Chromosome 1"/>
</dbReference>
<proteinExistence type="predicted"/>
<organism evidence="1 2">
    <name type="scientific">Acidovorax carolinensis</name>
    <dbReference type="NCBI Taxonomy" id="553814"/>
    <lineage>
        <taxon>Bacteria</taxon>
        <taxon>Pseudomonadati</taxon>
        <taxon>Pseudomonadota</taxon>
        <taxon>Betaproteobacteria</taxon>
        <taxon>Burkholderiales</taxon>
        <taxon>Comamonadaceae</taxon>
        <taxon>Acidovorax</taxon>
    </lineage>
</organism>
<evidence type="ECO:0000313" key="1">
    <source>
        <dbReference type="EMBL" id="ART52232.1"/>
    </source>
</evidence>
<dbReference type="EMBL" id="CP021361">
    <property type="protein sequence ID" value="ART52232.1"/>
    <property type="molecule type" value="Genomic_DNA"/>
</dbReference>
<dbReference type="AlphaFoldDB" id="A0A240U338"/>
<sequence>MAASTAAPSGHAVAIEVAGVRYPSARQAAQALGMSVSSVQQRAHSPNFPTFRWLGATPGPRRVRTPEDCDVAKPLVEPTRWAFDGGARRANVIDLNVQPPRVVRTVGWLRCMCCGRFHFSEDVSRARLCLNCGGAGGLPVGADPNEDA</sequence>
<reference evidence="1 2" key="1">
    <citation type="submission" date="2017-05" db="EMBL/GenBank/DDBJ databases">
        <title>Polyphasic characterization of four soil-derived phenanthrene-degrading Acidovorax strains and proposal of Acidovorax phenanthrenivorans sp. nov.</title>
        <authorList>
            <person name="Singleton D.R."/>
            <person name="Lee J."/>
            <person name="Dickey A.N."/>
            <person name="Stroud A."/>
            <person name="Scholl E.H."/>
            <person name="Wright F.A."/>
            <person name="Aitken M.D."/>
        </authorList>
    </citation>
    <scope>NUCLEOTIDE SEQUENCE [LARGE SCALE GENOMIC DNA]</scope>
    <source>
        <strain evidence="1">NA3</strain>
    </source>
</reference>
<evidence type="ECO:0000313" key="2">
    <source>
        <dbReference type="Proteomes" id="UP000194432"/>
    </source>
</evidence>
<name>A0A240U338_9BURK</name>
<keyword evidence="2" id="KW-1185">Reference proteome</keyword>
<accession>A0A240U338</accession>
<protein>
    <submittedName>
        <fullName evidence="1">Uncharacterized protein</fullName>
    </submittedName>
</protein>
<dbReference type="KEGG" id="acin:CBP34_12025"/>